<sequence length="58" mass="6523">MSKSYFFVPKPISGVVINTPPAIIDLAAYFPIFLKEEALIKEPLIACDGTYYSPFFFT</sequence>
<reference evidence="1" key="1">
    <citation type="journal article" date="2015" name="Nature">
        <title>Complex archaea that bridge the gap between prokaryotes and eukaryotes.</title>
        <authorList>
            <person name="Spang A."/>
            <person name="Saw J.H."/>
            <person name="Jorgensen S.L."/>
            <person name="Zaremba-Niedzwiedzka K."/>
            <person name="Martijn J."/>
            <person name="Lind A.E."/>
            <person name="van Eijk R."/>
            <person name="Schleper C."/>
            <person name="Guy L."/>
            <person name="Ettema T.J."/>
        </authorList>
    </citation>
    <scope>NUCLEOTIDE SEQUENCE</scope>
</reference>
<dbReference type="AlphaFoldDB" id="A0A0F9QFC6"/>
<organism evidence="1">
    <name type="scientific">marine sediment metagenome</name>
    <dbReference type="NCBI Taxonomy" id="412755"/>
    <lineage>
        <taxon>unclassified sequences</taxon>
        <taxon>metagenomes</taxon>
        <taxon>ecological metagenomes</taxon>
    </lineage>
</organism>
<proteinExistence type="predicted"/>
<protein>
    <submittedName>
        <fullName evidence="1">Uncharacterized protein</fullName>
    </submittedName>
</protein>
<evidence type="ECO:0000313" key="1">
    <source>
        <dbReference type="EMBL" id="KKN35702.1"/>
    </source>
</evidence>
<accession>A0A0F9QFC6</accession>
<dbReference type="EMBL" id="LAZR01002019">
    <property type="protein sequence ID" value="KKN35702.1"/>
    <property type="molecule type" value="Genomic_DNA"/>
</dbReference>
<comment type="caution">
    <text evidence="1">The sequence shown here is derived from an EMBL/GenBank/DDBJ whole genome shotgun (WGS) entry which is preliminary data.</text>
</comment>
<gene>
    <name evidence="1" type="ORF">LCGC14_0781100</name>
</gene>
<name>A0A0F9QFC6_9ZZZZ</name>